<reference evidence="1 2" key="1">
    <citation type="submission" date="2018-08" db="EMBL/GenBank/DDBJ databases">
        <title>Draft genome sequence of Pseudoalteromonas donghaensis HJ51.</title>
        <authorList>
            <person name="Oh J."/>
            <person name="Roh D."/>
        </authorList>
    </citation>
    <scope>NUCLEOTIDE SEQUENCE [LARGE SCALE GENOMIC DNA]</scope>
    <source>
        <strain evidence="1 2">HJ51</strain>
    </source>
</reference>
<dbReference type="KEGG" id="pdj:D0907_08315"/>
<dbReference type="GeneID" id="99505460"/>
<name>A0AAD0WCC1_9GAMM</name>
<sequence>MFTTTQTVIDKIGINVLLQFVSAKFAEPGEYPTRDDVETALLGVPATELQQQIAAWYSEAQKDVNATITGFVARFKLTQDDIEKSVLPGIAIDLMHCELATNIADEHLKALNQKAMALLDKVSKGVIQIKEDAPAGVRTGMRTIPAGSQFSWDRY</sequence>
<evidence type="ECO:0000313" key="2">
    <source>
        <dbReference type="Proteomes" id="UP000264605"/>
    </source>
</evidence>
<dbReference type="EMBL" id="CP032090">
    <property type="protein sequence ID" value="AXV65272.1"/>
    <property type="molecule type" value="Genomic_DNA"/>
</dbReference>
<evidence type="ECO:0000313" key="1">
    <source>
        <dbReference type="EMBL" id="AXV65272.1"/>
    </source>
</evidence>
<organism evidence="1 2">
    <name type="scientific">Pseudoalteromonas lipolytica</name>
    <dbReference type="NCBI Taxonomy" id="570156"/>
    <lineage>
        <taxon>Bacteria</taxon>
        <taxon>Pseudomonadati</taxon>
        <taxon>Pseudomonadota</taxon>
        <taxon>Gammaproteobacteria</taxon>
        <taxon>Alteromonadales</taxon>
        <taxon>Pseudoalteromonadaceae</taxon>
        <taxon>Pseudoalteromonas</taxon>
    </lineage>
</organism>
<gene>
    <name evidence="1" type="ORF">D0907_08315</name>
</gene>
<dbReference type="RefSeq" id="WP_118844300.1">
    <property type="nucleotide sequence ID" value="NZ_CP032090.1"/>
</dbReference>
<accession>A0AAD0WCC1</accession>
<proteinExistence type="predicted"/>
<dbReference type="Proteomes" id="UP000264605">
    <property type="component" value="Chromosome"/>
</dbReference>
<dbReference type="AlphaFoldDB" id="A0AAD0WCC1"/>
<protein>
    <submittedName>
        <fullName evidence="1">DUF1320 domain-containing protein</fullName>
    </submittedName>
</protein>